<evidence type="ECO:0000313" key="1">
    <source>
        <dbReference type="EMBL" id="ADU43619.1"/>
    </source>
</evidence>
<dbReference type="Proteomes" id="UP000001402">
    <property type="component" value="Chromosome"/>
</dbReference>
<name>E6VP70_RHOPX</name>
<dbReference type="EMBL" id="CP002418">
    <property type="protein sequence ID" value="ADU43619.1"/>
    <property type="molecule type" value="Genomic_DNA"/>
</dbReference>
<dbReference type="AlphaFoldDB" id="E6VP70"/>
<dbReference type="OrthoDB" id="8140511at2"/>
<dbReference type="HOGENOM" id="CLU_2755235_0_0_5"/>
<proteinExistence type="predicted"/>
<gene>
    <name evidence="1" type="ordered locus">Rpdx1_2010</name>
</gene>
<dbReference type="BioCyc" id="RPAL652103:RPDX1_RS25180-MONOMER"/>
<organism evidence="1 2">
    <name type="scientific">Rhodopseudomonas palustris (strain DX-1)</name>
    <dbReference type="NCBI Taxonomy" id="652103"/>
    <lineage>
        <taxon>Bacteria</taxon>
        <taxon>Pseudomonadati</taxon>
        <taxon>Pseudomonadota</taxon>
        <taxon>Alphaproteobacteria</taxon>
        <taxon>Hyphomicrobiales</taxon>
        <taxon>Nitrobacteraceae</taxon>
        <taxon>Rhodopseudomonas</taxon>
    </lineage>
</organism>
<reference evidence="1" key="1">
    <citation type="submission" date="2010-12" db="EMBL/GenBank/DDBJ databases">
        <title>Complete sequence of Rhodopseudomonas palustris DX-1.</title>
        <authorList>
            <consortium name="US DOE Joint Genome Institute"/>
            <person name="Lucas S."/>
            <person name="Copeland A."/>
            <person name="Lapidus A."/>
            <person name="Cheng J.-F."/>
            <person name="Goodwin L."/>
            <person name="Pitluck S."/>
            <person name="Misra M."/>
            <person name="Chertkov O."/>
            <person name="Detter J.C."/>
            <person name="Han C."/>
            <person name="Tapia R."/>
            <person name="Land M."/>
            <person name="Hauser L."/>
            <person name="Kyrpides N."/>
            <person name="Ivanova N."/>
            <person name="Ovchinnikova G."/>
            <person name="Logan B."/>
            <person name="Oda Y."/>
            <person name="Harwood C."/>
            <person name="Woyke T."/>
        </authorList>
    </citation>
    <scope>NUCLEOTIDE SEQUENCE [LARGE SCALE GENOMIC DNA]</scope>
    <source>
        <strain evidence="1">DX-1</strain>
    </source>
</reference>
<dbReference type="KEGG" id="rpx:Rpdx1_2010"/>
<accession>E6VP70</accession>
<protein>
    <submittedName>
        <fullName evidence="1">Uncharacterized protein</fullName>
    </submittedName>
</protein>
<sequence length="75" mass="8252">MRLMQERDYLFHRCGACGAAAHLTRSTPAAAGGERRTYECRRCGRVDVYDVGPDVGAPWILIDQCRDASAAAIRP</sequence>
<evidence type="ECO:0000313" key="2">
    <source>
        <dbReference type="Proteomes" id="UP000001402"/>
    </source>
</evidence>